<name>A0A951QHC0_9CYAN</name>
<comment type="caution">
    <text evidence="1">The sequence shown here is derived from an EMBL/GenBank/DDBJ whole genome shotgun (WGS) entry which is preliminary data.</text>
</comment>
<dbReference type="EMBL" id="JAHHGZ010000001">
    <property type="protein sequence ID" value="MBW4666062.1"/>
    <property type="molecule type" value="Genomic_DNA"/>
</dbReference>
<evidence type="ECO:0000313" key="2">
    <source>
        <dbReference type="Proteomes" id="UP000729701"/>
    </source>
</evidence>
<evidence type="ECO:0000313" key="1">
    <source>
        <dbReference type="EMBL" id="MBW4666062.1"/>
    </source>
</evidence>
<proteinExistence type="predicted"/>
<accession>A0A951QHC0</accession>
<reference evidence="1" key="2">
    <citation type="journal article" date="2022" name="Microbiol. Resour. Announc.">
        <title>Metagenome Sequencing to Explore Phylogenomics of Terrestrial Cyanobacteria.</title>
        <authorList>
            <person name="Ward R.D."/>
            <person name="Stajich J.E."/>
            <person name="Johansen J.R."/>
            <person name="Huntemann M."/>
            <person name="Clum A."/>
            <person name="Foster B."/>
            <person name="Foster B."/>
            <person name="Roux S."/>
            <person name="Palaniappan K."/>
            <person name="Varghese N."/>
            <person name="Mukherjee S."/>
            <person name="Reddy T.B.K."/>
            <person name="Daum C."/>
            <person name="Copeland A."/>
            <person name="Chen I.A."/>
            <person name="Ivanova N.N."/>
            <person name="Kyrpides N.C."/>
            <person name="Shapiro N."/>
            <person name="Eloe-Fadrosh E.A."/>
            <person name="Pietrasiak N."/>
        </authorList>
    </citation>
    <scope>NUCLEOTIDE SEQUENCE</scope>
    <source>
        <strain evidence="1">GSE-NOS-MK-12-04C</strain>
    </source>
</reference>
<reference evidence="1" key="1">
    <citation type="submission" date="2021-05" db="EMBL/GenBank/DDBJ databases">
        <authorList>
            <person name="Pietrasiak N."/>
            <person name="Ward R."/>
            <person name="Stajich J.E."/>
            <person name="Kurbessoian T."/>
        </authorList>
    </citation>
    <scope>NUCLEOTIDE SEQUENCE</scope>
    <source>
        <strain evidence="1">GSE-NOS-MK-12-04C</strain>
    </source>
</reference>
<sequence>MKLIIGEQIQSVMEWLNACLMNTKYFGKSYIIWYDDTKPDLDLERTSNILKYYLLL</sequence>
<organism evidence="1 2">
    <name type="scientific">Cyanomargarita calcarea GSE-NOS-MK-12-04C</name>
    <dbReference type="NCBI Taxonomy" id="2839659"/>
    <lineage>
        <taxon>Bacteria</taxon>
        <taxon>Bacillati</taxon>
        <taxon>Cyanobacteriota</taxon>
        <taxon>Cyanophyceae</taxon>
        <taxon>Nostocales</taxon>
        <taxon>Cyanomargaritaceae</taxon>
        <taxon>Cyanomargarita</taxon>
    </lineage>
</organism>
<dbReference type="Proteomes" id="UP000729701">
    <property type="component" value="Unassembled WGS sequence"/>
</dbReference>
<protein>
    <submittedName>
        <fullName evidence="1">Uncharacterized protein</fullName>
    </submittedName>
</protein>
<dbReference type="AlphaFoldDB" id="A0A951QHC0"/>
<gene>
    <name evidence="1" type="ORF">KME60_01120</name>
</gene>